<dbReference type="AlphaFoldDB" id="A0A316V0Z3"/>
<accession>A0A316V0Z3</accession>
<keyword evidence="2" id="KW-1185">Reference proteome</keyword>
<protein>
    <submittedName>
        <fullName evidence="1">Uncharacterized protein</fullName>
    </submittedName>
</protein>
<name>A0A316V0Z3_9BASI</name>
<organism evidence="1 2">
    <name type="scientific">Jaminaea rosea</name>
    <dbReference type="NCBI Taxonomy" id="1569628"/>
    <lineage>
        <taxon>Eukaryota</taxon>
        <taxon>Fungi</taxon>
        <taxon>Dikarya</taxon>
        <taxon>Basidiomycota</taxon>
        <taxon>Ustilaginomycotina</taxon>
        <taxon>Exobasidiomycetes</taxon>
        <taxon>Microstromatales</taxon>
        <taxon>Microstromatales incertae sedis</taxon>
        <taxon>Jaminaea</taxon>
    </lineage>
</organism>
<dbReference type="EMBL" id="KZ819662">
    <property type="protein sequence ID" value="PWN30668.1"/>
    <property type="molecule type" value="Genomic_DNA"/>
</dbReference>
<dbReference type="RefSeq" id="XP_025365280.1">
    <property type="nucleotide sequence ID" value="XM_025507988.1"/>
</dbReference>
<evidence type="ECO:0000313" key="1">
    <source>
        <dbReference type="EMBL" id="PWN30668.1"/>
    </source>
</evidence>
<sequence length="226" mass="24000">MSRLLPTALSPFTALMPITGTYDVLTVPVLLPSSTVASLLPQELRSHLLPVPAEVLADLGLTPQSADAADQESRQHLVVLQLGRQLGTGPGPMALHFQEAKIEVPYVRHPDCPDEDKTYSFKLMCIFDSKVLCMGSAVQAGLTSKTTSFTPTDSPSCFEASAPSISYSAEGYMSVEATSTHHAGGDAGPRTAKALSEMAWFGAATPRNSASRFQFDEGSVDAQPQS</sequence>
<dbReference type="OrthoDB" id="3358860at2759"/>
<evidence type="ECO:0000313" key="2">
    <source>
        <dbReference type="Proteomes" id="UP000245884"/>
    </source>
</evidence>
<reference evidence="1 2" key="1">
    <citation type="journal article" date="2018" name="Mol. Biol. Evol.">
        <title>Broad Genomic Sampling Reveals a Smut Pathogenic Ancestry of the Fungal Clade Ustilaginomycotina.</title>
        <authorList>
            <person name="Kijpornyongpan T."/>
            <person name="Mondo S.J."/>
            <person name="Barry K."/>
            <person name="Sandor L."/>
            <person name="Lee J."/>
            <person name="Lipzen A."/>
            <person name="Pangilinan J."/>
            <person name="LaButti K."/>
            <person name="Hainaut M."/>
            <person name="Henrissat B."/>
            <person name="Grigoriev I.V."/>
            <person name="Spatafora J.W."/>
            <person name="Aime M.C."/>
        </authorList>
    </citation>
    <scope>NUCLEOTIDE SEQUENCE [LARGE SCALE GENOMIC DNA]</scope>
    <source>
        <strain evidence="1 2">MCA 5214</strain>
    </source>
</reference>
<dbReference type="Proteomes" id="UP000245884">
    <property type="component" value="Unassembled WGS sequence"/>
</dbReference>
<dbReference type="GeneID" id="37029811"/>
<proteinExistence type="predicted"/>
<gene>
    <name evidence="1" type="ORF">BDZ90DRAFT_257738</name>
</gene>